<keyword evidence="3 7" id="KW-0479">Metal-binding</keyword>
<dbReference type="GO" id="GO:0005737">
    <property type="term" value="C:cytoplasm"/>
    <property type="evidence" value="ECO:0007669"/>
    <property type="project" value="TreeGrafter"/>
</dbReference>
<dbReference type="GO" id="GO:0016712">
    <property type="term" value="F:oxidoreductase activity, acting on paired donors, with incorporation or reduction of molecular oxygen, reduced flavin or flavoprotein as one donor, and incorporation of one atom of oxygen"/>
    <property type="evidence" value="ECO:0007669"/>
    <property type="project" value="TreeGrafter"/>
</dbReference>
<evidence type="ECO:0000256" key="2">
    <source>
        <dbReference type="ARBA" id="ARBA00010617"/>
    </source>
</evidence>
<evidence type="ECO:0000313" key="9">
    <source>
        <dbReference type="EMBL" id="CAD5227517.1"/>
    </source>
</evidence>
<evidence type="ECO:0000256" key="8">
    <source>
        <dbReference type="RuleBase" id="RU000461"/>
    </source>
</evidence>
<dbReference type="PANTHER" id="PTHR24300">
    <property type="entry name" value="CYTOCHROME P450 508A4-RELATED"/>
    <property type="match status" value="1"/>
</dbReference>
<evidence type="ECO:0000256" key="7">
    <source>
        <dbReference type="PIRSR" id="PIRSR602401-1"/>
    </source>
</evidence>
<comment type="similarity">
    <text evidence="2 8">Belongs to the cytochrome P450 family.</text>
</comment>
<dbReference type="PANTHER" id="PTHR24300:SF375">
    <property type="entry name" value="CYTOCHROME P450 FAMILY"/>
    <property type="match status" value="1"/>
</dbReference>
<evidence type="ECO:0000313" key="11">
    <source>
        <dbReference type="Proteomes" id="UP000659654"/>
    </source>
</evidence>
<dbReference type="Gene3D" id="1.10.630.10">
    <property type="entry name" value="Cytochrome P450"/>
    <property type="match status" value="1"/>
</dbReference>
<dbReference type="WBParaSite" id="BXY_0817700.1">
    <property type="protein sequence ID" value="BXY_0817700.1"/>
    <property type="gene ID" value="BXY_0817700"/>
</dbReference>
<dbReference type="Proteomes" id="UP000659654">
    <property type="component" value="Unassembled WGS sequence"/>
</dbReference>
<evidence type="ECO:0000256" key="4">
    <source>
        <dbReference type="ARBA" id="ARBA00023002"/>
    </source>
</evidence>
<dbReference type="InterPro" id="IPR017972">
    <property type="entry name" value="Cyt_P450_CS"/>
</dbReference>
<dbReference type="Pfam" id="PF00067">
    <property type="entry name" value="p450"/>
    <property type="match status" value="1"/>
</dbReference>
<dbReference type="EMBL" id="CAJFCV020000004">
    <property type="protein sequence ID" value="CAG9117828.1"/>
    <property type="molecule type" value="Genomic_DNA"/>
</dbReference>
<dbReference type="Proteomes" id="UP000095284">
    <property type="component" value="Unplaced"/>
</dbReference>
<gene>
    <name evidence="9" type="ORF">BXYJ_LOCUS9989</name>
</gene>
<dbReference type="InterPro" id="IPR036396">
    <property type="entry name" value="Cyt_P450_sf"/>
</dbReference>
<reference evidence="9" key="2">
    <citation type="submission" date="2020-09" db="EMBL/GenBank/DDBJ databases">
        <authorList>
            <person name="Kikuchi T."/>
        </authorList>
    </citation>
    <scope>NUCLEOTIDE SEQUENCE</scope>
    <source>
        <strain evidence="9">Ka4C1</strain>
    </source>
</reference>
<dbReference type="CDD" id="cd20617">
    <property type="entry name" value="CYP1_2-like"/>
    <property type="match status" value="1"/>
</dbReference>
<dbReference type="InterPro" id="IPR001128">
    <property type="entry name" value="Cyt_P450"/>
</dbReference>
<dbReference type="SUPFAM" id="SSF48264">
    <property type="entry name" value="Cytochrome P450"/>
    <property type="match status" value="1"/>
</dbReference>
<protein>
    <submittedName>
        <fullName evidence="9">(pine wood nematode) hypothetical protein</fullName>
    </submittedName>
</protein>
<evidence type="ECO:0000313" key="12">
    <source>
        <dbReference type="WBParaSite" id="BXY_0817700.1"/>
    </source>
</evidence>
<proteinExistence type="inferred from homology"/>
<evidence type="ECO:0000313" key="10">
    <source>
        <dbReference type="Proteomes" id="UP000095284"/>
    </source>
</evidence>
<dbReference type="GO" id="GO:0006082">
    <property type="term" value="P:organic acid metabolic process"/>
    <property type="evidence" value="ECO:0007669"/>
    <property type="project" value="TreeGrafter"/>
</dbReference>
<dbReference type="InterPro" id="IPR002401">
    <property type="entry name" value="Cyt_P450_E_grp-I"/>
</dbReference>
<dbReference type="PROSITE" id="PS00086">
    <property type="entry name" value="CYTOCHROME_P450"/>
    <property type="match status" value="1"/>
</dbReference>
<evidence type="ECO:0000256" key="6">
    <source>
        <dbReference type="ARBA" id="ARBA00023033"/>
    </source>
</evidence>
<dbReference type="GO" id="GO:0020037">
    <property type="term" value="F:heme binding"/>
    <property type="evidence" value="ECO:0007669"/>
    <property type="project" value="InterPro"/>
</dbReference>
<accession>A0A1I7S592</accession>
<organism evidence="10 12">
    <name type="scientific">Bursaphelenchus xylophilus</name>
    <name type="common">Pinewood nematode worm</name>
    <name type="synonym">Aphelenchoides xylophilus</name>
    <dbReference type="NCBI Taxonomy" id="6326"/>
    <lineage>
        <taxon>Eukaryota</taxon>
        <taxon>Metazoa</taxon>
        <taxon>Ecdysozoa</taxon>
        <taxon>Nematoda</taxon>
        <taxon>Chromadorea</taxon>
        <taxon>Rhabditida</taxon>
        <taxon>Tylenchina</taxon>
        <taxon>Tylenchomorpha</taxon>
        <taxon>Aphelenchoidea</taxon>
        <taxon>Aphelenchoididae</taxon>
        <taxon>Bursaphelenchus</taxon>
    </lineage>
</organism>
<name>A0A1I7S592_BURXY</name>
<keyword evidence="6 8" id="KW-0503">Monooxygenase</keyword>
<dbReference type="GO" id="GO:0006805">
    <property type="term" value="P:xenobiotic metabolic process"/>
    <property type="evidence" value="ECO:0007669"/>
    <property type="project" value="TreeGrafter"/>
</dbReference>
<dbReference type="InterPro" id="IPR050182">
    <property type="entry name" value="Cytochrome_P450_fam2"/>
</dbReference>
<feature type="binding site" description="axial binding residue" evidence="7">
    <location>
        <position position="445"/>
    </location>
    <ligand>
        <name>heme</name>
        <dbReference type="ChEBI" id="CHEBI:30413"/>
    </ligand>
    <ligandPart>
        <name>Fe</name>
        <dbReference type="ChEBI" id="CHEBI:18248"/>
    </ligandPart>
</feature>
<sequence length="498" mass="57596">MLAVLALTIGLLYYLLNQFYLKRRHLPPGPIPLPIFGNLLSLWRQERWENKFLQWRKRYGAIYTYWMGDLPFVAINDHSLAHKVFVKNGGNFENRLDSRFLLKYLGNEDKIQTPIEVPQKQRKFAVAAFKHFGFGTRQIEQNIITEIQRMFSKINADLDAGTDEMQLYKHTDLAVGSLISQIICGYKANTKASEKRLLHIKEQTARVSSVSTNLWSNLIFSYPWILNLSFLSNAGKEGAAIYAEILDFMGEQIEKHLEENEYTDDFEATDFIDAFLKEKRRLDEVDPTQNDFSLAQLKSMCFNLWVAGQETTSLTITWTIAFVLRHPEVQQRIHEELDQIIGSDKMITIAEKPLLSYVNAVVMEALRCANLLGQNLTRVAEEDIEIEGYLIKKGTVVLPQVSVIMQDEKVFPEPQRFNPSRFIDENQNLKNPSEFIPFSLGRRMCIGESLAKMELFLITANLFNRYTILPGKELPTLRKTSGNSTDTELYRCRLERRW</sequence>
<keyword evidence="7 8" id="KW-0349">Heme</keyword>
<reference evidence="12" key="1">
    <citation type="submission" date="2016-11" db="UniProtKB">
        <authorList>
            <consortium name="WormBaseParasite"/>
        </authorList>
    </citation>
    <scope>IDENTIFICATION</scope>
</reference>
<dbReference type="SMR" id="A0A1I7S592"/>
<evidence type="ECO:0000256" key="5">
    <source>
        <dbReference type="ARBA" id="ARBA00023004"/>
    </source>
</evidence>
<keyword evidence="5 7" id="KW-0408">Iron</keyword>
<comment type="cofactor">
    <cofactor evidence="1 7">
        <name>heme</name>
        <dbReference type="ChEBI" id="CHEBI:30413"/>
    </cofactor>
</comment>
<dbReference type="EMBL" id="CAJFDI010000004">
    <property type="protein sequence ID" value="CAD5227517.1"/>
    <property type="molecule type" value="Genomic_DNA"/>
</dbReference>
<dbReference type="OrthoDB" id="1470350at2759"/>
<dbReference type="PRINTS" id="PR00463">
    <property type="entry name" value="EP450I"/>
</dbReference>
<dbReference type="Proteomes" id="UP000582659">
    <property type="component" value="Unassembled WGS sequence"/>
</dbReference>
<dbReference type="PRINTS" id="PR00385">
    <property type="entry name" value="P450"/>
</dbReference>
<evidence type="ECO:0000256" key="1">
    <source>
        <dbReference type="ARBA" id="ARBA00001971"/>
    </source>
</evidence>
<evidence type="ECO:0000256" key="3">
    <source>
        <dbReference type="ARBA" id="ARBA00022723"/>
    </source>
</evidence>
<dbReference type="AlphaFoldDB" id="A0A1I7S592"/>
<keyword evidence="4 8" id="KW-0560">Oxidoreductase</keyword>
<dbReference type="FunFam" id="1.10.630.10:FF:000036">
    <property type="entry name" value="CYtochrome P450 family"/>
    <property type="match status" value="1"/>
</dbReference>
<dbReference type="GO" id="GO:0005506">
    <property type="term" value="F:iron ion binding"/>
    <property type="evidence" value="ECO:0007669"/>
    <property type="project" value="InterPro"/>
</dbReference>
<keyword evidence="11" id="KW-1185">Reference proteome</keyword>
<dbReference type="eggNOG" id="KOG0156">
    <property type="taxonomic scope" value="Eukaryota"/>
</dbReference>